<dbReference type="AlphaFoldDB" id="V2WMN5"/>
<feature type="transmembrane region" description="Helical" evidence="4">
    <location>
        <begin position="370"/>
        <end position="391"/>
    </location>
</feature>
<keyword evidence="4" id="KW-0472">Membrane</keyword>
<evidence type="ECO:0000313" key="5">
    <source>
        <dbReference type="EMBL" id="ESK82837.1"/>
    </source>
</evidence>
<comment type="caution">
    <text evidence="5">The sequence shown here is derived from an EMBL/GenBank/DDBJ whole genome shotgun (WGS) entry which is preliminary data.</text>
</comment>
<feature type="transmembrane region" description="Helical" evidence="4">
    <location>
        <begin position="317"/>
        <end position="339"/>
    </location>
</feature>
<feature type="region of interest" description="Disordered" evidence="3">
    <location>
        <begin position="40"/>
        <end position="59"/>
    </location>
</feature>
<dbReference type="Pfam" id="PF07690">
    <property type="entry name" value="MFS_1"/>
    <property type="match status" value="1"/>
</dbReference>
<feature type="compositionally biased region" description="Polar residues" evidence="3">
    <location>
        <begin position="43"/>
        <end position="55"/>
    </location>
</feature>
<feature type="transmembrane region" description="Helical" evidence="4">
    <location>
        <begin position="346"/>
        <end position="364"/>
    </location>
</feature>
<dbReference type="PANTHER" id="PTHR11360:SF234">
    <property type="entry name" value="MFS-TYPE TRANSPORTER DBAD-RELATED"/>
    <property type="match status" value="1"/>
</dbReference>
<feature type="transmembrane region" description="Helical" evidence="4">
    <location>
        <begin position="145"/>
        <end position="165"/>
    </location>
</feature>
<comment type="similarity">
    <text evidence="2">Belongs to the major facilitator superfamily. Monocarboxylate porter (TC 2.A.1.13) family.</text>
</comment>
<dbReference type="KEGG" id="mrr:Moror_12249"/>
<dbReference type="HOGENOM" id="CLU_001265_1_1_1"/>
<dbReference type="OrthoDB" id="6509908at2759"/>
<feature type="transmembrane region" description="Helical" evidence="4">
    <location>
        <begin position="278"/>
        <end position="297"/>
    </location>
</feature>
<evidence type="ECO:0000256" key="4">
    <source>
        <dbReference type="SAM" id="Phobius"/>
    </source>
</evidence>
<dbReference type="InterPro" id="IPR036259">
    <property type="entry name" value="MFS_trans_sf"/>
</dbReference>
<comment type="subcellular location">
    <subcellularLocation>
        <location evidence="1">Membrane</location>
        <topology evidence="1">Multi-pass membrane protein</topology>
    </subcellularLocation>
</comment>
<protein>
    <submittedName>
        <fullName evidence="5">Monocarboxylate permease-like protein</fullName>
    </submittedName>
</protein>
<dbReference type="SUPFAM" id="SSF103473">
    <property type="entry name" value="MFS general substrate transporter"/>
    <property type="match status" value="1"/>
</dbReference>
<evidence type="ECO:0000256" key="1">
    <source>
        <dbReference type="ARBA" id="ARBA00004141"/>
    </source>
</evidence>
<dbReference type="GO" id="GO:0016020">
    <property type="term" value="C:membrane"/>
    <property type="evidence" value="ECO:0007669"/>
    <property type="project" value="UniProtKB-SubCell"/>
</dbReference>
<dbReference type="PANTHER" id="PTHR11360">
    <property type="entry name" value="MONOCARBOXYLATE TRANSPORTER"/>
    <property type="match status" value="1"/>
</dbReference>
<feature type="transmembrane region" description="Helical" evidence="4">
    <location>
        <begin position="171"/>
        <end position="194"/>
    </location>
</feature>
<feature type="transmembrane region" description="Helical" evidence="4">
    <location>
        <begin position="437"/>
        <end position="458"/>
    </location>
</feature>
<dbReference type="InterPro" id="IPR050327">
    <property type="entry name" value="Proton-linked_MCT"/>
</dbReference>
<name>V2WMN5_MONRO</name>
<keyword evidence="4" id="KW-0812">Transmembrane</keyword>
<accession>V2WMN5</accession>
<evidence type="ECO:0000256" key="2">
    <source>
        <dbReference type="ARBA" id="ARBA00006727"/>
    </source>
</evidence>
<sequence>MQQFKPKLNSYKSTDTVYSTSTIVEGSSTDHSVIQKSEENLKANASESNKTNSAVSDVRPETSITSADVDTIPDGGIRAWLVVFGAAFCHFTTHGYTNTWGLFQAYYQNSFLGGLSPSTISWISSLQHFVLPVPFLIGGHFFDMGYFHSVFFVSSVILVAVTILTAQCTSFWQLMLFQGLITGFCNGAICAPLVPIISQWFDKKRPIALGIALFGTSLGGTVFPIVVRELLPRAGFQWTMRILGFIMTGALAIGNLTIRRRVPPRIHSPSPLITLSPLTFVPFTTYCFSAIAVHFGLYSFTTYVASTAVSKGVPQNFTFYLISIMNATMGLGKIAGGCLANLTGTLNYMIIVATAIVVILPAWPQAGTESTLVLVTVFYGLAAGGYYTIMYHITVGLGDSKLVFGRVALLTLFIAIPGLLGPPAAGEVNKMANMQVMGFYAGGCVLLGVLLLLVVRFMSIGKLVGKV</sequence>
<dbReference type="GO" id="GO:0022857">
    <property type="term" value="F:transmembrane transporter activity"/>
    <property type="evidence" value="ECO:0007669"/>
    <property type="project" value="InterPro"/>
</dbReference>
<proteinExistence type="inferred from homology"/>
<dbReference type="EMBL" id="AWSO01001777">
    <property type="protein sequence ID" value="ESK82837.1"/>
    <property type="molecule type" value="Genomic_DNA"/>
</dbReference>
<organism evidence="5 6">
    <name type="scientific">Moniliophthora roreri (strain MCA 2997)</name>
    <name type="common">Cocoa frosty pod rot fungus</name>
    <name type="synonym">Crinipellis roreri</name>
    <dbReference type="NCBI Taxonomy" id="1381753"/>
    <lineage>
        <taxon>Eukaryota</taxon>
        <taxon>Fungi</taxon>
        <taxon>Dikarya</taxon>
        <taxon>Basidiomycota</taxon>
        <taxon>Agaricomycotina</taxon>
        <taxon>Agaricomycetes</taxon>
        <taxon>Agaricomycetidae</taxon>
        <taxon>Agaricales</taxon>
        <taxon>Marasmiineae</taxon>
        <taxon>Marasmiaceae</taxon>
        <taxon>Moniliophthora</taxon>
    </lineage>
</organism>
<dbReference type="InterPro" id="IPR011701">
    <property type="entry name" value="MFS"/>
</dbReference>
<dbReference type="Gene3D" id="1.20.1250.20">
    <property type="entry name" value="MFS general substrate transporter like domains"/>
    <property type="match status" value="2"/>
</dbReference>
<evidence type="ECO:0000313" key="6">
    <source>
        <dbReference type="Proteomes" id="UP000017559"/>
    </source>
</evidence>
<keyword evidence="4" id="KW-1133">Transmembrane helix</keyword>
<dbReference type="Proteomes" id="UP000017559">
    <property type="component" value="Unassembled WGS sequence"/>
</dbReference>
<gene>
    <name evidence="5" type="ORF">Moror_12249</name>
</gene>
<keyword evidence="6" id="KW-1185">Reference proteome</keyword>
<feature type="transmembrane region" description="Helical" evidence="4">
    <location>
        <begin position="238"/>
        <end position="258"/>
    </location>
</feature>
<reference evidence="5 6" key="1">
    <citation type="journal article" date="2014" name="BMC Genomics">
        <title>Genome and secretome analysis of the hemibiotrophic fungal pathogen, Moniliophthora roreri, which causes frosty pod rot disease of cacao: mechanisms of the biotrophic and necrotrophic phases.</title>
        <authorList>
            <person name="Meinhardt L.W."/>
            <person name="Costa G.G.L."/>
            <person name="Thomazella D.P.T."/>
            <person name="Teixeira P.J.P.L."/>
            <person name="Carazzolle M.F."/>
            <person name="Schuster S.C."/>
            <person name="Carlson J.E."/>
            <person name="Guiltinan M.J."/>
            <person name="Mieczkowski P."/>
            <person name="Farmer A."/>
            <person name="Ramaraj T."/>
            <person name="Crozier J."/>
            <person name="Davis R.E."/>
            <person name="Shao J."/>
            <person name="Melnick R.L."/>
            <person name="Pereira G.A.G."/>
            <person name="Bailey B.A."/>
        </authorList>
    </citation>
    <scope>NUCLEOTIDE SEQUENCE [LARGE SCALE GENOMIC DNA]</scope>
    <source>
        <strain evidence="5 6">MCA 2997</strain>
    </source>
</reference>
<evidence type="ECO:0000256" key="3">
    <source>
        <dbReference type="SAM" id="MobiDB-lite"/>
    </source>
</evidence>
<feature type="transmembrane region" description="Helical" evidence="4">
    <location>
        <begin position="403"/>
        <end position="425"/>
    </location>
</feature>
<feature type="transmembrane region" description="Helical" evidence="4">
    <location>
        <begin position="206"/>
        <end position="226"/>
    </location>
</feature>